<feature type="transmembrane region" description="Helical" evidence="7">
    <location>
        <begin position="120"/>
        <end position="139"/>
    </location>
</feature>
<dbReference type="InterPro" id="IPR007248">
    <property type="entry name" value="Mpv17_PMP22"/>
</dbReference>
<comment type="subcellular location">
    <subcellularLocation>
        <location evidence="1">Membrane</location>
        <topology evidence="1">Multi-pass membrane protein</topology>
    </subcellularLocation>
</comment>
<name>A0A0T6AXM9_9SCAR</name>
<evidence type="ECO:0000256" key="7">
    <source>
        <dbReference type="RuleBase" id="RU363053"/>
    </source>
</evidence>
<comment type="similarity">
    <text evidence="2 7">Belongs to the peroxisomal membrane protein PXMP2/4 family.</text>
</comment>
<keyword evidence="9" id="KW-1185">Reference proteome</keyword>
<dbReference type="GO" id="GO:0015267">
    <property type="term" value="F:channel activity"/>
    <property type="evidence" value="ECO:0007669"/>
    <property type="project" value="TreeGrafter"/>
</dbReference>
<dbReference type="GO" id="GO:0016020">
    <property type="term" value="C:membrane"/>
    <property type="evidence" value="ECO:0007669"/>
    <property type="project" value="UniProtKB-SubCell"/>
</dbReference>
<reference evidence="8 9" key="1">
    <citation type="submission" date="2015-09" db="EMBL/GenBank/DDBJ databases">
        <title>Draft genome of the scarab beetle Oryctes borbonicus.</title>
        <authorList>
            <person name="Meyer J.M."/>
            <person name="Markov G.V."/>
            <person name="Baskaran P."/>
            <person name="Herrmann M."/>
            <person name="Sommer R.J."/>
            <person name="Roedelsperger C."/>
        </authorList>
    </citation>
    <scope>NUCLEOTIDE SEQUENCE [LARGE SCALE GENOMIC DNA]</scope>
    <source>
        <strain evidence="8">OB123</strain>
        <tissue evidence="8">Whole animal</tissue>
    </source>
</reference>
<proteinExistence type="inferred from homology"/>
<dbReference type="PANTHER" id="PTHR11266:SF17">
    <property type="entry name" value="PROTEIN MPV17"/>
    <property type="match status" value="1"/>
</dbReference>
<keyword evidence="3 7" id="KW-0812">Transmembrane</keyword>
<sequence>PPPSHTHNLLPYLFLIIKNLNKAINMKILLQIYKRALNNYPILTQTIQTSILMGAGDAISQIFIENKGYKEYNLLRTSQFCTVGFCFLGPTLTVWYRLLAKHIGMKGSLVTVKKVALDQFLFAPFCIGMLLTVLGTVQGQPPKETIKKLKRDYTDIMIANYKLWPAVQLMNFYVVPLNYQVLVVQCVALSWNTYISWKTQSQSRNVE</sequence>
<dbReference type="GO" id="GO:0005739">
    <property type="term" value="C:mitochondrion"/>
    <property type="evidence" value="ECO:0007669"/>
    <property type="project" value="TreeGrafter"/>
</dbReference>
<feature type="transmembrane region" description="Helical" evidence="7">
    <location>
        <begin position="77"/>
        <end position="99"/>
    </location>
</feature>
<feature type="transmembrane region" description="Helical" evidence="7">
    <location>
        <begin position="177"/>
        <end position="195"/>
    </location>
</feature>
<feature type="non-terminal residue" evidence="8">
    <location>
        <position position="1"/>
    </location>
</feature>
<dbReference type="GO" id="GO:1901858">
    <property type="term" value="P:regulation of mitochondrial DNA metabolic process"/>
    <property type="evidence" value="ECO:0007669"/>
    <property type="project" value="TreeGrafter"/>
</dbReference>
<dbReference type="EMBL" id="LJIG01022557">
    <property type="protein sequence ID" value="KRT79939.1"/>
    <property type="molecule type" value="Genomic_DNA"/>
</dbReference>
<evidence type="ECO:0000256" key="1">
    <source>
        <dbReference type="ARBA" id="ARBA00004141"/>
    </source>
</evidence>
<comment type="caution">
    <text evidence="8">The sequence shown here is derived from an EMBL/GenBank/DDBJ whole genome shotgun (WGS) entry which is preliminary data.</text>
</comment>
<keyword evidence="5 7" id="KW-0472">Membrane</keyword>
<evidence type="ECO:0000313" key="9">
    <source>
        <dbReference type="Proteomes" id="UP000051574"/>
    </source>
</evidence>
<dbReference type="Proteomes" id="UP000051574">
    <property type="component" value="Unassembled WGS sequence"/>
</dbReference>
<keyword evidence="4 7" id="KW-1133">Transmembrane helix</keyword>
<gene>
    <name evidence="8" type="ORF">AMK59_6473</name>
</gene>
<evidence type="ECO:0000256" key="4">
    <source>
        <dbReference type="ARBA" id="ARBA00022989"/>
    </source>
</evidence>
<dbReference type="OrthoDB" id="430207at2759"/>
<evidence type="ECO:0000256" key="5">
    <source>
        <dbReference type="ARBA" id="ARBA00023136"/>
    </source>
</evidence>
<dbReference type="PANTHER" id="PTHR11266">
    <property type="entry name" value="PEROXISOMAL MEMBRANE PROTEIN 2, PXMP2 MPV17"/>
    <property type="match status" value="1"/>
</dbReference>
<organism evidence="8 9">
    <name type="scientific">Oryctes borbonicus</name>
    <dbReference type="NCBI Taxonomy" id="1629725"/>
    <lineage>
        <taxon>Eukaryota</taxon>
        <taxon>Metazoa</taxon>
        <taxon>Ecdysozoa</taxon>
        <taxon>Arthropoda</taxon>
        <taxon>Hexapoda</taxon>
        <taxon>Insecta</taxon>
        <taxon>Pterygota</taxon>
        <taxon>Neoptera</taxon>
        <taxon>Endopterygota</taxon>
        <taxon>Coleoptera</taxon>
        <taxon>Polyphaga</taxon>
        <taxon>Scarabaeiformia</taxon>
        <taxon>Scarabaeidae</taxon>
        <taxon>Dynastinae</taxon>
        <taxon>Oryctes</taxon>
    </lineage>
</organism>
<evidence type="ECO:0000256" key="6">
    <source>
        <dbReference type="ARBA" id="ARBA00049743"/>
    </source>
</evidence>
<evidence type="ECO:0000313" key="8">
    <source>
        <dbReference type="EMBL" id="KRT79939.1"/>
    </source>
</evidence>
<protein>
    <recommendedName>
        <fullName evidence="6">Mitochondrial inner membrane protein Mpv17</fullName>
    </recommendedName>
</protein>
<evidence type="ECO:0000256" key="2">
    <source>
        <dbReference type="ARBA" id="ARBA00006824"/>
    </source>
</evidence>
<accession>A0A0T6AXM9</accession>
<dbReference type="Pfam" id="PF04117">
    <property type="entry name" value="Mpv17_PMP22"/>
    <property type="match status" value="1"/>
</dbReference>
<dbReference type="AlphaFoldDB" id="A0A0T6AXM9"/>
<evidence type="ECO:0000256" key="3">
    <source>
        <dbReference type="ARBA" id="ARBA00022692"/>
    </source>
</evidence>